<evidence type="ECO:0000256" key="1">
    <source>
        <dbReference type="SAM" id="SignalP"/>
    </source>
</evidence>
<sequence>MAVRALTTIFLISFLCTVYGNLPVPIGRANIEITDKRFQCDRIECPLETERCVVTKEKHPKSNWMLVNTNICYAKDGRVLKKAERQQSIDPKVYVSVRLEGTRNAGSSSFNAGNDSNEDENDAFNRAVDELSKDFDLAM</sequence>
<organism evidence="2">
    <name type="scientific">Haematobia irritans</name>
    <name type="common">Horn fly</name>
    <name type="synonym">Conops irritans</name>
    <dbReference type="NCBI Taxonomy" id="7368"/>
    <lineage>
        <taxon>Eukaryota</taxon>
        <taxon>Metazoa</taxon>
        <taxon>Ecdysozoa</taxon>
        <taxon>Arthropoda</taxon>
        <taxon>Hexapoda</taxon>
        <taxon>Insecta</taxon>
        <taxon>Pterygota</taxon>
        <taxon>Neoptera</taxon>
        <taxon>Endopterygota</taxon>
        <taxon>Diptera</taxon>
        <taxon>Brachycera</taxon>
        <taxon>Muscomorpha</taxon>
        <taxon>Muscoidea</taxon>
        <taxon>Muscidae</taxon>
        <taxon>Haematobia</taxon>
    </lineage>
</organism>
<reference evidence="2" key="1">
    <citation type="submission" date="2017-01" db="EMBL/GenBank/DDBJ databases">
        <title>An insight into the sialome and mialome of the horn fly, Haematobia irritans.</title>
        <authorList>
            <person name="Breijo M."/>
            <person name="Boiani M."/>
            <person name="Ures X."/>
            <person name="Rocha S."/>
            <person name="Sequeira M."/>
            <person name="Ribeiro J.M."/>
        </authorList>
    </citation>
    <scope>NUCLEOTIDE SEQUENCE</scope>
</reference>
<dbReference type="EMBL" id="GFDG01002547">
    <property type="protein sequence ID" value="JAV16252.1"/>
    <property type="molecule type" value="Transcribed_RNA"/>
</dbReference>
<feature type="signal peptide" evidence="1">
    <location>
        <begin position="1"/>
        <end position="20"/>
    </location>
</feature>
<name>A0A1L8EC98_HAEIR</name>
<protein>
    <submittedName>
        <fullName evidence="2">Putative secreted protein</fullName>
    </submittedName>
</protein>
<accession>A0A1L8EC98</accession>
<proteinExistence type="predicted"/>
<feature type="chain" id="PRO_5012656906" evidence="1">
    <location>
        <begin position="21"/>
        <end position="139"/>
    </location>
</feature>
<evidence type="ECO:0000313" key="2">
    <source>
        <dbReference type="EMBL" id="JAV16252.1"/>
    </source>
</evidence>
<dbReference type="AlphaFoldDB" id="A0A1L8EC98"/>
<keyword evidence="1" id="KW-0732">Signal</keyword>